<evidence type="ECO:0000313" key="2">
    <source>
        <dbReference type="Proteomes" id="UP000250831"/>
    </source>
</evidence>
<organism evidence="1 2">
    <name type="scientific">Sphingobacterium athyrii</name>
    <dbReference type="NCBI Taxonomy" id="2152717"/>
    <lineage>
        <taxon>Bacteria</taxon>
        <taxon>Pseudomonadati</taxon>
        <taxon>Bacteroidota</taxon>
        <taxon>Sphingobacteriia</taxon>
        <taxon>Sphingobacteriales</taxon>
        <taxon>Sphingobacteriaceae</taxon>
        <taxon>Sphingobacterium</taxon>
    </lineage>
</organism>
<evidence type="ECO:0000313" key="1">
    <source>
        <dbReference type="EMBL" id="PUV25103.1"/>
    </source>
</evidence>
<proteinExistence type="predicted"/>
<gene>
    <name evidence="1" type="ORF">DCO56_09180</name>
</gene>
<keyword evidence="2" id="KW-1185">Reference proteome</keyword>
<accession>A0A363NWL2</accession>
<dbReference type="AlphaFoldDB" id="A0A363NWL2"/>
<sequence>MKKMLKYSMKPVVKFSVLAASICFYSCKSEKKSDYSTAKNKSEKLIKFNDVAIDSIQLDSINTSYVGEIYIKDNSLYFLDSRFCFLHEFQKDGSIVHSYIGQGSGKNELPVKNVTFFSFLPNGGSFFMGTGYDCYIFNEKFERINDYAVNWRPTHTYEELLDKPDPSLPEMYSLVYGGKVRAHGDDLIFPIVSQHQAYNPTLKTYAAEARIFASMSLKNGYIKDIYGGFPPFFSKNFDFMVFGFPIFDIDQKNNYKVSFGADSLIYDIDDNMNVKKSFGFQGRNMKTEFKNTSDMELFNSNFHEQSKLNGHYTFLEFFENKDLLFRGYSKGIGEASDGLQIYKDNTLIADIDVPKGFRMSGIIDNEVYSNAFIDQSKNAIKIYKFKLTN</sequence>
<dbReference type="RefSeq" id="WP_108633435.1">
    <property type="nucleotide sequence ID" value="NZ_QCXX01000002.1"/>
</dbReference>
<protein>
    <recommendedName>
        <fullName evidence="3">6-bladed beta-propeller</fullName>
    </recommendedName>
</protein>
<comment type="caution">
    <text evidence="1">The sequence shown here is derived from an EMBL/GenBank/DDBJ whole genome shotgun (WGS) entry which is preliminary data.</text>
</comment>
<evidence type="ECO:0008006" key="3">
    <source>
        <dbReference type="Google" id="ProtNLM"/>
    </source>
</evidence>
<dbReference type="OrthoDB" id="1007219at2"/>
<name>A0A363NWL2_9SPHI</name>
<dbReference type="Proteomes" id="UP000250831">
    <property type="component" value="Unassembled WGS sequence"/>
</dbReference>
<reference evidence="1 2" key="1">
    <citation type="submission" date="2018-04" db="EMBL/GenBank/DDBJ databases">
        <title>Sphingobacterium sp. M46 Genome.</title>
        <authorList>
            <person name="Cheng J."/>
            <person name="Li Y."/>
        </authorList>
    </citation>
    <scope>NUCLEOTIDE SEQUENCE [LARGE SCALE GENOMIC DNA]</scope>
    <source>
        <strain evidence="1 2">M46</strain>
    </source>
</reference>
<dbReference type="EMBL" id="QCXX01000002">
    <property type="protein sequence ID" value="PUV25103.1"/>
    <property type="molecule type" value="Genomic_DNA"/>
</dbReference>